<evidence type="ECO:0000256" key="1">
    <source>
        <dbReference type="SAM" id="Phobius"/>
    </source>
</evidence>
<feature type="transmembrane region" description="Helical" evidence="1">
    <location>
        <begin position="25"/>
        <end position="44"/>
    </location>
</feature>
<evidence type="ECO:0000313" key="3">
    <source>
        <dbReference type="Proteomes" id="UP001597213"/>
    </source>
</evidence>
<dbReference type="PANTHER" id="PTHR34989">
    <property type="entry name" value="PROTEIN HDED"/>
    <property type="match status" value="1"/>
</dbReference>
<dbReference type="InterPro" id="IPR052712">
    <property type="entry name" value="Acid_resist_chaperone_HdeD"/>
</dbReference>
<evidence type="ECO:0000313" key="2">
    <source>
        <dbReference type="EMBL" id="MFD1882934.1"/>
    </source>
</evidence>
<feature type="transmembrane region" description="Helical" evidence="1">
    <location>
        <begin position="140"/>
        <end position="158"/>
    </location>
</feature>
<comment type="caution">
    <text evidence="2">The sequence shown here is derived from an EMBL/GenBank/DDBJ whole genome shotgun (WGS) entry which is preliminary data.</text>
</comment>
<dbReference type="Pfam" id="PF03729">
    <property type="entry name" value="DUF308"/>
    <property type="match status" value="2"/>
</dbReference>
<dbReference type="PANTHER" id="PTHR34989:SF1">
    <property type="entry name" value="PROTEIN HDED"/>
    <property type="match status" value="1"/>
</dbReference>
<name>A0ABW4RBA1_9RHOB</name>
<feature type="transmembrane region" description="Helical" evidence="1">
    <location>
        <begin position="108"/>
        <end position="128"/>
    </location>
</feature>
<dbReference type="RefSeq" id="WP_379143869.1">
    <property type="nucleotide sequence ID" value="NZ_JBHUEN010000043.1"/>
</dbReference>
<feature type="transmembrane region" description="Helical" evidence="1">
    <location>
        <begin position="82"/>
        <end position="102"/>
    </location>
</feature>
<feature type="transmembrane region" description="Helical" evidence="1">
    <location>
        <begin position="50"/>
        <end position="70"/>
    </location>
</feature>
<protein>
    <submittedName>
        <fullName evidence="2">HdeD family acid-resistance protein</fullName>
    </submittedName>
</protein>
<keyword evidence="1" id="KW-0812">Transmembrane</keyword>
<dbReference type="EMBL" id="JBHUEN010000043">
    <property type="protein sequence ID" value="MFD1882934.1"/>
    <property type="molecule type" value="Genomic_DNA"/>
</dbReference>
<accession>A0ABW4RBA1</accession>
<dbReference type="InterPro" id="IPR005325">
    <property type="entry name" value="DUF308_memb"/>
</dbReference>
<feature type="transmembrane region" description="Helical" evidence="1">
    <location>
        <begin position="164"/>
        <end position="187"/>
    </location>
</feature>
<dbReference type="Proteomes" id="UP001597213">
    <property type="component" value="Unassembled WGS sequence"/>
</dbReference>
<proteinExistence type="predicted"/>
<keyword evidence="3" id="KW-1185">Reference proteome</keyword>
<keyword evidence="1" id="KW-0472">Membrane</keyword>
<sequence length="194" mass="20923">MTLNQQPGIGSATSDPALRVLAENWWVPLLRGIAGILLGLLALFMPGATLASLLLVFGVFAVVDGVLAIVMGFRRRSHDDQWWSWALDGVLSIIIGLMALFWPAATALAFVIWIAAWAVVGGVLRIIAAIRLRHEIEGEWALGLSGLLSIIFGILIMVAPDAGLISIVWLIGIFALIFGVSMVMLAFRLRSLKP</sequence>
<reference evidence="3" key="1">
    <citation type="journal article" date="2019" name="Int. J. Syst. Evol. Microbiol.">
        <title>The Global Catalogue of Microorganisms (GCM) 10K type strain sequencing project: providing services to taxonomists for standard genome sequencing and annotation.</title>
        <authorList>
            <consortium name="The Broad Institute Genomics Platform"/>
            <consortium name="The Broad Institute Genome Sequencing Center for Infectious Disease"/>
            <person name="Wu L."/>
            <person name="Ma J."/>
        </authorList>
    </citation>
    <scope>NUCLEOTIDE SEQUENCE [LARGE SCALE GENOMIC DNA]</scope>
    <source>
        <strain evidence="3">CCUG 56029</strain>
    </source>
</reference>
<organism evidence="2 3">
    <name type="scientific">Paracoccus pacificus</name>
    <dbReference type="NCBI Taxonomy" id="1463598"/>
    <lineage>
        <taxon>Bacteria</taxon>
        <taxon>Pseudomonadati</taxon>
        <taxon>Pseudomonadota</taxon>
        <taxon>Alphaproteobacteria</taxon>
        <taxon>Rhodobacterales</taxon>
        <taxon>Paracoccaceae</taxon>
        <taxon>Paracoccus</taxon>
    </lineage>
</organism>
<gene>
    <name evidence="2" type="ORF">ACFSCT_14525</name>
</gene>
<keyword evidence="1" id="KW-1133">Transmembrane helix</keyword>